<organism evidence="2 3">
    <name type="scientific">Dendrothele bispora (strain CBS 962.96)</name>
    <dbReference type="NCBI Taxonomy" id="1314807"/>
    <lineage>
        <taxon>Eukaryota</taxon>
        <taxon>Fungi</taxon>
        <taxon>Dikarya</taxon>
        <taxon>Basidiomycota</taxon>
        <taxon>Agaricomycotina</taxon>
        <taxon>Agaricomycetes</taxon>
        <taxon>Agaricomycetidae</taxon>
        <taxon>Agaricales</taxon>
        <taxon>Agaricales incertae sedis</taxon>
        <taxon>Dendrothele</taxon>
    </lineage>
</organism>
<dbReference type="SUPFAM" id="SSF52266">
    <property type="entry name" value="SGNH hydrolase"/>
    <property type="match status" value="1"/>
</dbReference>
<name>A0A4S8LYD1_DENBC</name>
<evidence type="ECO:0000259" key="1">
    <source>
        <dbReference type="Pfam" id="PF13472"/>
    </source>
</evidence>
<dbReference type="Gene3D" id="3.40.50.1110">
    <property type="entry name" value="SGNH hydrolase"/>
    <property type="match status" value="1"/>
</dbReference>
<evidence type="ECO:0000313" key="2">
    <source>
        <dbReference type="EMBL" id="THU94218.1"/>
    </source>
</evidence>
<feature type="domain" description="SGNH hydrolase-type esterase" evidence="1">
    <location>
        <begin position="149"/>
        <end position="341"/>
    </location>
</feature>
<proteinExistence type="predicted"/>
<gene>
    <name evidence="2" type="ORF">K435DRAFT_668827</name>
</gene>
<evidence type="ECO:0000313" key="3">
    <source>
        <dbReference type="Proteomes" id="UP000297245"/>
    </source>
</evidence>
<accession>A0A4S8LYD1</accession>
<keyword evidence="3" id="KW-1185">Reference proteome</keyword>
<reference evidence="2 3" key="1">
    <citation type="journal article" date="2019" name="Nat. Ecol. Evol.">
        <title>Megaphylogeny resolves global patterns of mushroom evolution.</title>
        <authorList>
            <person name="Varga T."/>
            <person name="Krizsan K."/>
            <person name="Foldi C."/>
            <person name="Dima B."/>
            <person name="Sanchez-Garcia M."/>
            <person name="Sanchez-Ramirez S."/>
            <person name="Szollosi G.J."/>
            <person name="Szarkandi J.G."/>
            <person name="Papp V."/>
            <person name="Albert L."/>
            <person name="Andreopoulos W."/>
            <person name="Angelini C."/>
            <person name="Antonin V."/>
            <person name="Barry K.W."/>
            <person name="Bougher N.L."/>
            <person name="Buchanan P."/>
            <person name="Buyck B."/>
            <person name="Bense V."/>
            <person name="Catcheside P."/>
            <person name="Chovatia M."/>
            <person name="Cooper J."/>
            <person name="Damon W."/>
            <person name="Desjardin D."/>
            <person name="Finy P."/>
            <person name="Geml J."/>
            <person name="Haridas S."/>
            <person name="Hughes K."/>
            <person name="Justo A."/>
            <person name="Karasinski D."/>
            <person name="Kautmanova I."/>
            <person name="Kiss B."/>
            <person name="Kocsube S."/>
            <person name="Kotiranta H."/>
            <person name="LaButti K.M."/>
            <person name="Lechner B.E."/>
            <person name="Liimatainen K."/>
            <person name="Lipzen A."/>
            <person name="Lukacs Z."/>
            <person name="Mihaltcheva S."/>
            <person name="Morgado L.N."/>
            <person name="Niskanen T."/>
            <person name="Noordeloos M.E."/>
            <person name="Ohm R.A."/>
            <person name="Ortiz-Santana B."/>
            <person name="Ovrebo C."/>
            <person name="Racz N."/>
            <person name="Riley R."/>
            <person name="Savchenko A."/>
            <person name="Shiryaev A."/>
            <person name="Soop K."/>
            <person name="Spirin V."/>
            <person name="Szebenyi C."/>
            <person name="Tomsovsky M."/>
            <person name="Tulloss R.E."/>
            <person name="Uehling J."/>
            <person name="Grigoriev I.V."/>
            <person name="Vagvolgyi C."/>
            <person name="Papp T."/>
            <person name="Martin F.M."/>
            <person name="Miettinen O."/>
            <person name="Hibbett D.S."/>
            <person name="Nagy L.G."/>
        </authorList>
    </citation>
    <scope>NUCLEOTIDE SEQUENCE [LARGE SCALE GENOMIC DNA]</scope>
    <source>
        <strain evidence="2 3">CBS 962.96</strain>
    </source>
</reference>
<dbReference type="Pfam" id="PF13472">
    <property type="entry name" value="Lipase_GDSL_2"/>
    <property type="match status" value="1"/>
</dbReference>
<dbReference type="Proteomes" id="UP000297245">
    <property type="component" value="Unassembled WGS sequence"/>
</dbReference>
<dbReference type="OrthoDB" id="426133at2759"/>
<protein>
    <submittedName>
        <fullName evidence="2">SGNH hydrolase</fullName>
    </submittedName>
</protein>
<dbReference type="AlphaFoldDB" id="A0A4S8LYD1"/>
<dbReference type="PANTHER" id="PTHR37834:SF2">
    <property type="entry name" value="ESTERASE, SGNH HYDROLASE-TYPE"/>
    <property type="match status" value="1"/>
</dbReference>
<sequence>MSSVPKIAASSDVKTKVIQNDDPLIYFHGRWDSTPGTWWAGSGLKLHVNNLKTLALNLGSHTTTPAAAIGVSLNYNEFITFNVSEGQNDIPLSQLGDLSFDSETSRPQTSVVRLNVEGWQNNRIDLRNITINSDANLLPYKPWRLAFQFIGDSLSAGQFLPKGVDQAWPFLVGEQFKAEHVIVAQPGATLTDIVSFGNEHGISFQFFRTEDTGYFYTTDHNFTTPWNFARDVPAATHVVIHIGANDASQGVSDNEFVQVYTTFLQRLRSIYHHQPIFVFTPWGWPNADGSISQYYPGLHQQIVQMRHDIGDEQVFLVNTTGWVTWDDVFPDNVHPNVPGHQKIANLFGQWLEQWGLEPEQKWATAV</sequence>
<dbReference type="InterPro" id="IPR036514">
    <property type="entry name" value="SGNH_hydro_sf"/>
</dbReference>
<dbReference type="PANTHER" id="PTHR37834">
    <property type="entry name" value="GDSL-LIKE LIPASE/ACYLHYDROLASE DOMAIN PROTEIN (AFU_ORTHOLOGUE AFUA_2G00620)"/>
    <property type="match status" value="1"/>
</dbReference>
<dbReference type="InterPro" id="IPR013830">
    <property type="entry name" value="SGNH_hydro"/>
</dbReference>
<dbReference type="EMBL" id="ML179229">
    <property type="protein sequence ID" value="THU94218.1"/>
    <property type="molecule type" value="Genomic_DNA"/>
</dbReference>
<dbReference type="InterPro" id="IPR052762">
    <property type="entry name" value="PCW_deacetylase/CE"/>
</dbReference>
<dbReference type="GO" id="GO:0016787">
    <property type="term" value="F:hydrolase activity"/>
    <property type="evidence" value="ECO:0007669"/>
    <property type="project" value="UniProtKB-KW"/>
</dbReference>
<keyword evidence="2" id="KW-0378">Hydrolase</keyword>